<feature type="chain" id="PRO_5023085515" evidence="3">
    <location>
        <begin position="28"/>
        <end position="1514"/>
    </location>
</feature>
<keyword evidence="7" id="KW-1185">Reference proteome</keyword>
<dbReference type="GO" id="GO:0005509">
    <property type="term" value="F:calcium ion binding"/>
    <property type="evidence" value="ECO:0007669"/>
    <property type="project" value="InterPro"/>
</dbReference>
<reference evidence="6 7" key="1">
    <citation type="journal article" date="2017" name="Curr. Microbiol.">
        <title>Mucilaginibacter ginsenosidivorans sp. nov., Isolated from Soil of Ginseng Field.</title>
        <authorList>
            <person name="Kim M.M."/>
            <person name="Siddiqi M.Z."/>
            <person name="Im W.T."/>
        </authorList>
    </citation>
    <scope>NUCLEOTIDE SEQUENCE [LARGE SCALE GENOMIC DNA]</scope>
    <source>
        <strain evidence="6 7">Gsoil 3017</strain>
    </source>
</reference>
<feature type="signal peptide" evidence="3">
    <location>
        <begin position="1"/>
        <end position="27"/>
    </location>
</feature>
<evidence type="ECO:0000313" key="7">
    <source>
        <dbReference type="Proteomes" id="UP000321479"/>
    </source>
</evidence>
<dbReference type="Gene3D" id="2.60.40.10">
    <property type="entry name" value="Immunoglobulins"/>
    <property type="match status" value="3"/>
</dbReference>
<organism evidence="6 7">
    <name type="scientific">Mucilaginibacter ginsenosidivorans</name>
    <dbReference type="NCBI Taxonomy" id="398053"/>
    <lineage>
        <taxon>Bacteria</taxon>
        <taxon>Pseudomonadati</taxon>
        <taxon>Bacteroidota</taxon>
        <taxon>Sphingobacteriia</taxon>
        <taxon>Sphingobacteriales</taxon>
        <taxon>Sphingobacteriaceae</taxon>
        <taxon>Mucilaginibacter</taxon>
    </lineage>
</organism>
<dbReference type="InterPro" id="IPR015919">
    <property type="entry name" value="Cadherin-like_sf"/>
</dbReference>
<evidence type="ECO:0000259" key="5">
    <source>
        <dbReference type="Pfam" id="PF25021"/>
    </source>
</evidence>
<evidence type="ECO:0000313" key="6">
    <source>
        <dbReference type="EMBL" id="QEC63438.1"/>
    </source>
</evidence>
<evidence type="ECO:0000256" key="1">
    <source>
        <dbReference type="ARBA" id="ARBA00022737"/>
    </source>
</evidence>
<dbReference type="Pfam" id="PF25021">
    <property type="entry name" value="TEN_NHL"/>
    <property type="match status" value="1"/>
</dbReference>
<feature type="domain" description="MBG" evidence="4">
    <location>
        <begin position="1345"/>
        <end position="1420"/>
    </location>
</feature>
<dbReference type="InterPro" id="IPR001258">
    <property type="entry name" value="NHL_repeat"/>
</dbReference>
<feature type="domain" description="Teneurin NHL" evidence="5">
    <location>
        <begin position="577"/>
        <end position="735"/>
    </location>
</feature>
<dbReference type="InterPro" id="IPR011042">
    <property type="entry name" value="6-blade_b-propeller_TolB-like"/>
</dbReference>
<dbReference type="KEGG" id="mgin:FRZ54_12910"/>
<evidence type="ECO:0000256" key="3">
    <source>
        <dbReference type="SAM" id="SignalP"/>
    </source>
</evidence>
<dbReference type="NCBIfam" id="TIGR04131">
    <property type="entry name" value="Bac_Flav_CTERM"/>
    <property type="match status" value="1"/>
</dbReference>
<keyword evidence="1" id="KW-0677">Repeat</keyword>
<dbReference type="InterPro" id="IPR041286">
    <property type="entry name" value="MBG_2"/>
</dbReference>
<dbReference type="RefSeq" id="WP_147032014.1">
    <property type="nucleotide sequence ID" value="NZ_CP042436.1"/>
</dbReference>
<dbReference type="InterPro" id="IPR056822">
    <property type="entry name" value="TEN_NHL"/>
</dbReference>
<dbReference type="Gene3D" id="2.120.10.30">
    <property type="entry name" value="TolB, C-terminal domain"/>
    <property type="match status" value="9"/>
</dbReference>
<dbReference type="SUPFAM" id="SSF49313">
    <property type="entry name" value="Cadherin-like"/>
    <property type="match status" value="3"/>
</dbReference>
<proteinExistence type="predicted"/>
<feature type="repeat" description="NHL" evidence="2">
    <location>
        <begin position="579"/>
        <end position="615"/>
    </location>
</feature>
<dbReference type="Pfam" id="PF05345">
    <property type="entry name" value="He_PIG"/>
    <property type="match status" value="3"/>
</dbReference>
<dbReference type="PROSITE" id="PS51125">
    <property type="entry name" value="NHL"/>
    <property type="match status" value="2"/>
</dbReference>
<dbReference type="GO" id="GO:0016020">
    <property type="term" value="C:membrane"/>
    <property type="evidence" value="ECO:0007669"/>
    <property type="project" value="InterPro"/>
</dbReference>
<dbReference type="CDD" id="cd14953">
    <property type="entry name" value="NHL_like_1"/>
    <property type="match status" value="2"/>
</dbReference>
<sequence length="1514" mass="155460">MTHRYPLKLFVICVTLLIFNGAIPAFAQKPDISYPTPQNYTTNNPITPLTPTNKGGAVPTITSQVTTFAGSGTGASIDGLGTDASFSGPEVVRIDRTGNIYVIDYPDKIRKITPGGQVTTISGSFGQLQGLAFDASNNAYASDIDNCVIWEITQAGVVSKFAGTTRGFANGTTATAKFDAPFGIVFDNADNLYVADHNNRVIRKIDKTGNVTTFAGQPGISGTTDGSGSSARFLAPNPMTIDKAGNIYLVDNNWFVRKITPAGVVKTIAAGSNGGHAADAPFGIVFDLATDNQDNIYIGDYSENLIIRITPGGSISTLAGNSDAAYKDGTPFAASFNSPFGVAFDGTHNFYIGDFINRRIRKITLNGYKIDKTLPPGLTFDLQTGVISGTPTQISPSTDYIITAYNAGGSSSFTVNIAVTNSLPVLQPPIITYQTPQVYKAGAAIPPLAPNNTGGAVPADAYGVSTFAGSTGSSGTFSAPYGLRTDGGRNLYVSDASQRIMKVTPDGVLTVIAGTKDVAGNKNGLGSAALFNTPGQIATDLQGNIYVADINNNEIRKITPAGQVTTYAGTGLPGSKNGGAATATFFHPIGVAVDAGGNVYVADHDNNVIRKIAPDGTVSTFAGLAGVPGVANGNGASARFSGPTYLAIDAVGNIYVADNNNQMIRKITPAGDVTTLAGNGTVGFNNGAGSNATFNGLGGLTVDNIGNVYVVDKGNYVVRKITPAGVVSTFAGSGVRGAVNGDPSTAKFAGSTDITIDLQGNLYLADGGQVRKIVTGGYTIDKPLPLGLNFDKTTGVISGTPAAAAPAANYTVSAYNLSGSSSFTIQITVDPADANAIQPPYISYATPQVYKTTKTIQPLSPANNGGAVPHTVFSQVSTFAGSGVPGANDGVGKAASFSYPIAIAIDPAGNFYVTETVNSLVRQITLGAAVSTFAGKAGKTGYADGQGSAALFDSPGGVAVDGAGNVYVADALNNRIRKISPGGLVSTYAGNGSAGSTNGPTLQASFNNPTGLAIDALGNLYVVDQKNNLIRLISAAGIVSTFAGNGSAGNANGPALQASFNQPQGIAVDASGNVYVSDQNYIRKISSGIVSIFAGSGAQGFADGPGTIASFNHPYGIAIDAEGNLFIADTGNDLIRKITPQGKVTTAAGDLQNPNNTDKNFNQPTGIVIDAVGNAYITEFWGGLANNNNQGNVITKLTLTGYVIDKPLPPGLVFDSPTGTISGTPTAVSPGTDYTVTAYNGGGSSSTIVNITVLENILLPAEITFAPVAFKTYGDADFDPGATSTNSEVPISYQSDNPAVATIVNGMVHITGAGTAAITASQDANADYLAASPVTQILTVNPASLVIAADDQQKYQGNPNPALTATYYGFVYNEDQSVFTTPLSISTAATTDSPVGQYPIAIGGAVAANYIITFLPGTLTINLSPLSILVPNAFTPNGDGVNDLWHIDKLTESFPQCMVSVYARNGSLVFQSRGYHVPWDGTYKGTLVSAGTYYYVIDPEPGAPKLAGYVAVLR</sequence>
<dbReference type="PANTHER" id="PTHR13833">
    <property type="match status" value="1"/>
</dbReference>
<dbReference type="InterPro" id="IPR013783">
    <property type="entry name" value="Ig-like_fold"/>
</dbReference>
<dbReference type="InterPro" id="IPR026341">
    <property type="entry name" value="T9SS_type_B"/>
</dbReference>
<dbReference type="SUPFAM" id="SSF63829">
    <property type="entry name" value="Calcium-dependent phosphotriesterase"/>
    <property type="match status" value="2"/>
</dbReference>
<keyword evidence="3" id="KW-0732">Signal</keyword>
<dbReference type="Proteomes" id="UP000321479">
    <property type="component" value="Chromosome"/>
</dbReference>
<dbReference type="SUPFAM" id="SSF101898">
    <property type="entry name" value="NHL repeat"/>
    <property type="match status" value="2"/>
</dbReference>
<dbReference type="Gene3D" id="2.60.40.1080">
    <property type="match status" value="1"/>
</dbReference>
<dbReference type="EMBL" id="CP042436">
    <property type="protein sequence ID" value="QEC63438.1"/>
    <property type="molecule type" value="Genomic_DNA"/>
</dbReference>
<dbReference type="Pfam" id="PF18676">
    <property type="entry name" value="MBG_2"/>
    <property type="match status" value="1"/>
</dbReference>
<name>A0A5B8UX02_9SPHI</name>
<evidence type="ECO:0000256" key="2">
    <source>
        <dbReference type="PROSITE-ProRule" id="PRU00504"/>
    </source>
</evidence>
<accession>A0A5B8UX02</accession>
<dbReference type="Gene3D" id="3.30.160.710">
    <property type="match status" value="1"/>
</dbReference>
<dbReference type="Pfam" id="PF13585">
    <property type="entry name" value="CHU_C"/>
    <property type="match status" value="1"/>
</dbReference>
<feature type="repeat" description="NHL" evidence="2">
    <location>
        <begin position="952"/>
        <end position="982"/>
    </location>
</feature>
<dbReference type="PANTHER" id="PTHR13833:SF71">
    <property type="entry name" value="NHL DOMAIN-CONTAINING PROTEIN"/>
    <property type="match status" value="1"/>
</dbReference>
<evidence type="ECO:0000259" key="4">
    <source>
        <dbReference type="Pfam" id="PF18676"/>
    </source>
</evidence>
<dbReference type="OrthoDB" id="641420at2"/>
<gene>
    <name evidence="6" type="ORF">FRZ54_12910</name>
</gene>
<dbReference type="Pfam" id="PF01436">
    <property type="entry name" value="NHL"/>
    <property type="match status" value="1"/>
</dbReference>
<protein>
    <submittedName>
        <fullName evidence="6">T9SS type B sorting domain-containing protein</fullName>
    </submittedName>
</protein>